<name>A0A1J4KKC6_9EUKA</name>
<reference evidence="3" key="1">
    <citation type="submission" date="2016-10" db="EMBL/GenBank/DDBJ databases">
        <authorList>
            <person name="Benchimol M."/>
            <person name="Almeida L.G."/>
            <person name="Vasconcelos A.T."/>
            <person name="Perreira-Neves A."/>
            <person name="Rosa I.A."/>
            <person name="Tasca T."/>
            <person name="Bogo M.R."/>
            <person name="de Souza W."/>
        </authorList>
    </citation>
    <scope>NUCLEOTIDE SEQUENCE [LARGE SCALE GENOMIC DNA]</scope>
    <source>
        <strain evidence="3">K</strain>
    </source>
</reference>
<evidence type="ECO:0000259" key="2">
    <source>
        <dbReference type="Pfam" id="PF00085"/>
    </source>
</evidence>
<sequence>MIFLLLSLISCKANKATTRNFAQYLTKRPFSFVLFTSQKCQPCKRVQNLLDTMSTKYRDDINFIFVENEDSQQLFVKYKIDFIPQIDIFRGNNFIKFYDHEWNQNGMSAFIRSLLDEDISYLNNTFSIFDFQNQGPANLIISSPELANKADGLFMNYGGAFHIGVVDNQEIAKSLQLPPALFTRPYGEMSLPIDSFDDVDLLNLSKSPFEHLHNSETVGNSATEFTFMALIDERDPLHIADTIKRMQLAREFFGENLSFQFCDFFTCTNVVQQLGLISFMNPCYLIHQKAGTRVRLEPFRKMANSPEDVLNWLKFQVLGIEMPKEKEEIKIPRLYAHDFIPMALDPHHDVILLVAATGMQLYDESVNNFRILMTLFKHIKTVKFYEFNRFTEHVQGLELPQSDKPLLSIWPATSEPRGSSFGAYLSIPVILENLLKLITTEIDEYTLQDMTETLQEILKEQAANAE</sequence>
<dbReference type="RefSeq" id="XP_068364889.1">
    <property type="nucleotide sequence ID" value="XM_068500354.1"/>
</dbReference>
<feature type="signal peptide" evidence="1">
    <location>
        <begin position="1"/>
        <end position="18"/>
    </location>
</feature>
<dbReference type="InterPro" id="IPR013766">
    <property type="entry name" value="Thioredoxin_domain"/>
</dbReference>
<dbReference type="Gene3D" id="3.40.30.10">
    <property type="entry name" value="Glutaredoxin"/>
    <property type="match status" value="1"/>
</dbReference>
<evidence type="ECO:0000256" key="1">
    <source>
        <dbReference type="SAM" id="SignalP"/>
    </source>
</evidence>
<protein>
    <recommendedName>
        <fullName evidence="2">Thioredoxin domain-containing protein</fullName>
    </recommendedName>
</protein>
<feature type="chain" id="PRO_5012543226" description="Thioredoxin domain-containing protein" evidence="1">
    <location>
        <begin position="19"/>
        <end position="466"/>
    </location>
</feature>
<gene>
    <name evidence="3" type="ORF">TRFO_18737</name>
</gene>
<dbReference type="CDD" id="cd02947">
    <property type="entry name" value="TRX_family"/>
    <property type="match status" value="1"/>
</dbReference>
<dbReference type="AlphaFoldDB" id="A0A1J4KKC6"/>
<comment type="caution">
    <text evidence="3">The sequence shown here is derived from an EMBL/GenBank/DDBJ whole genome shotgun (WGS) entry which is preliminary data.</text>
</comment>
<dbReference type="OrthoDB" id="10266177at2759"/>
<dbReference type="EMBL" id="MLAK01000580">
    <property type="protein sequence ID" value="OHT11753.1"/>
    <property type="molecule type" value="Genomic_DNA"/>
</dbReference>
<dbReference type="GeneID" id="94835058"/>
<dbReference type="Proteomes" id="UP000179807">
    <property type="component" value="Unassembled WGS sequence"/>
</dbReference>
<keyword evidence="4" id="KW-1185">Reference proteome</keyword>
<dbReference type="VEuPathDB" id="TrichDB:TRFO_18737"/>
<dbReference type="SUPFAM" id="SSF52833">
    <property type="entry name" value="Thioredoxin-like"/>
    <property type="match status" value="1"/>
</dbReference>
<accession>A0A1J4KKC6</accession>
<evidence type="ECO:0000313" key="4">
    <source>
        <dbReference type="Proteomes" id="UP000179807"/>
    </source>
</evidence>
<feature type="domain" description="Thioredoxin" evidence="2">
    <location>
        <begin position="15"/>
        <end position="112"/>
    </location>
</feature>
<evidence type="ECO:0000313" key="3">
    <source>
        <dbReference type="EMBL" id="OHT11753.1"/>
    </source>
</evidence>
<dbReference type="InterPro" id="IPR036249">
    <property type="entry name" value="Thioredoxin-like_sf"/>
</dbReference>
<dbReference type="Pfam" id="PF00085">
    <property type="entry name" value="Thioredoxin"/>
    <property type="match status" value="1"/>
</dbReference>
<keyword evidence="1" id="KW-0732">Signal</keyword>
<proteinExistence type="predicted"/>
<organism evidence="3 4">
    <name type="scientific">Tritrichomonas foetus</name>
    <dbReference type="NCBI Taxonomy" id="1144522"/>
    <lineage>
        <taxon>Eukaryota</taxon>
        <taxon>Metamonada</taxon>
        <taxon>Parabasalia</taxon>
        <taxon>Tritrichomonadida</taxon>
        <taxon>Tritrichomonadidae</taxon>
        <taxon>Tritrichomonas</taxon>
    </lineage>
</organism>